<dbReference type="PRINTS" id="PR00420">
    <property type="entry name" value="RNGMNOXGNASE"/>
</dbReference>
<dbReference type="PANTHER" id="PTHR13789:SF318">
    <property type="entry name" value="GERANYLGERANYL DIPHOSPHATE REDUCTASE"/>
    <property type="match status" value="1"/>
</dbReference>
<proteinExistence type="predicted"/>
<keyword evidence="4" id="KW-0560">Oxidoreductase</keyword>
<dbReference type="RefSeq" id="WP_113888658.1">
    <property type="nucleotide sequence ID" value="NZ_QNRK01000007.1"/>
</dbReference>
<dbReference type="EMBL" id="QNRK01000007">
    <property type="protein sequence ID" value="RBP15836.1"/>
    <property type="molecule type" value="Genomic_DNA"/>
</dbReference>
<name>A0A366FNX6_9HYPH</name>
<keyword evidence="5" id="KW-0503">Monooxygenase</keyword>
<dbReference type="Proteomes" id="UP000253529">
    <property type="component" value="Unassembled WGS sequence"/>
</dbReference>
<accession>A0A366FNX6</accession>
<dbReference type="Gene3D" id="3.50.50.60">
    <property type="entry name" value="FAD/NAD(P)-binding domain"/>
    <property type="match status" value="1"/>
</dbReference>
<evidence type="ECO:0000256" key="5">
    <source>
        <dbReference type="ARBA" id="ARBA00023033"/>
    </source>
</evidence>
<reference evidence="7 8" key="1">
    <citation type="submission" date="2018-06" db="EMBL/GenBank/DDBJ databases">
        <title>Genomic Encyclopedia of Type Strains, Phase IV (KMG-IV): sequencing the most valuable type-strain genomes for metagenomic binning, comparative biology and taxonomic classification.</title>
        <authorList>
            <person name="Goeker M."/>
        </authorList>
    </citation>
    <scope>NUCLEOTIDE SEQUENCE [LARGE SCALE GENOMIC DNA]</scope>
    <source>
        <strain evidence="7 8">DSM 24875</strain>
    </source>
</reference>
<sequence>MSRRAIIAGAGVGGLSTALALSRTRFDVTIYEQAVALEEFGAGLQLTPNATRILARLGALEAVRESAMIPDAVYALRGSDDAVLMRLPLADAERRWGAPYLALHRADLQQALAQLAERDDRVELRLGSAVASVAPGEGRVHVELTQPLTTIEDAADLVIGADGLRSRVRRKFGAGPSDAPAFTGRVAFRATIPAHLVDSRWTEPQVILRLGPNAHLVHYPLRNGSIVNVVAVIEDTWRDGEPEHPWDGVADRPALERAFAGWSASTRRLLDAARSWRAWPLFGRPALGAFALAGRVALVGDAAHPMVPFLAQGAAQAIEDAGALGSALAGAATIPDALAAYSSARVARATRVQREALRQGRIYHLNGAMAAARDATMRLLGGRRLSARYDWLYGA</sequence>
<dbReference type="InterPro" id="IPR002938">
    <property type="entry name" value="FAD-bd"/>
</dbReference>
<evidence type="ECO:0000256" key="1">
    <source>
        <dbReference type="ARBA" id="ARBA00001974"/>
    </source>
</evidence>
<gene>
    <name evidence="7" type="ORF">DFR50_107106</name>
</gene>
<dbReference type="GO" id="GO:0004497">
    <property type="term" value="F:monooxygenase activity"/>
    <property type="evidence" value="ECO:0007669"/>
    <property type="project" value="UniProtKB-KW"/>
</dbReference>
<dbReference type="AlphaFoldDB" id="A0A366FNX6"/>
<dbReference type="SUPFAM" id="SSF54373">
    <property type="entry name" value="FAD-linked reductases, C-terminal domain"/>
    <property type="match status" value="1"/>
</dbReference>
<comment type="caution">
    <text evidence="7">The sequence shown here is derived from an EMBL/GenBank/DDBJ whole genome shotgun (WGS) entry which is preliminary data.</text>
</comment>
<keyword evidence="3" id="KW-0274">FAD</keyword>
<evidence type="ECO:0000313" key="7">
    <source>
        <dbReference type="EMBL" id="RBP15836.1"/>
    </source>
</evidence>
<keyword evidence="2" id="KW-0285">Flavoprotein</keyword>
<dbReference type="PANTHER" id="PTHR13789">
    <property type="entry name" value="MONOOXYGENASE"/>
    <property type="match status" value="1"/>
</dbReference>
<dbReference type="OrthoDB" id="4230779at2"/>
<evidence type="ECO:0000313" key="8">
    <source>
        <dbReference type="Proteomes" id="UP000253529"/>
    </source>
</evidence>
<keyword evidence="8" id="KW-1185">Reference proteome</keyword>
<evidence type="ECO:0000256" key="2">
    <source>
        <dbReference type="ARBA" id="ARBA00022630"/>
    </source>
</evidence>
<evidence type="ECO:0000256" key="4">
    <source>
        <dbReference type="ARBA" id="ARBA00023002"/>
    </source>
</evidence>
<evidence type="ECO:0000256" key="3">
    <source>
        <dbReference type="ARBA" id="ARBA00022827"/>
    </source>
</evidence>
<comment type="cofactor">
    <cofactor evidence="1">
        <name>FAD</name>
        <dbReference type="ChEBI" id="CHEBI:57692"/>
    </cofactor>
</comment>
<feature type="domain" description="FAD-binding" evidence="6">
    <location>
        <begin position="5"/>
        <end position="355"/>
    </location>
</feature>
<protein>
    <submittedName>
        <fullName evidence="7">Salicylate hydroxylase</fullName>
    </submittedName>
</protein>
<dbReference type="InterPro" id="IPR050493">
    <property type="entry name" value="FAD-dep_Monooxygenase_BioMet"/>
</dbReference>
<dbReference type="GO" id="GO:0071949">
    <property type="term" value="F:FAD binding"/>
    <property type="evidence" value="ECO:0007669"/>
    <property type="project" value="InterPro"/>
</dbReference>
<dbReference type="InterPro" id="IPR036188">
    <property type="entry name" value="FAD/NAD-bd_sf"/>
</dbReference>
<dbReference type="Pfam" id="PF01494">
    <property type="entry name" value="FAD_binding_3"/>
    <property type="match status" value="1"/>
</dbReference>
<organism evidence="7 8">
    <name type="scientific">Roseiarcus fermentans</name>
    <dbReference type="NCBI Taxonomy" id="1473586"/>
    <lineage>
        <taxon>Bacteria</taxon>
        <taxon>Pseudomonadati</taxon>
        <taxon>Pseudomonadota</taxon>
        <taxon>Alphaproteobacteria</taxon>
        <taxon>Hyphomicrobiales</taxon>
        <taxon>Roseiarcaceae</taxon>
        <taxon>Roseiarcus</taxon>
    </lineage>
</organism>
<dbReference type="SUPFAM" id="SSF51905">
    <property type="entry name" value="FAD/NAD(P)-binding domain"/>
    <property type="match status" value="1"/>
</dbReference>
<evidence type="ECO:0000259" key="6">
    <source>
        <dbReference type="Pfam" id="PF01494"/>
    </source>
</evidence>